<keyword evidence="2" id="KW-1185">Reference proteome</keyword>
<dbReference type="AlphaFoldDB" id="A0A9R1WGU4"/>
<dbReference type="Proteomes" id="UP000235145">
    <property type="component" value="Unassembled WGS sequence"/>
</dbReference>
<evidence type="ECO:0000313" key="2">
    <source>
        <dbReference type="Proteomes" id="UP000235145"/>
    </source>
</evidence>
<organism evidence="1 2">
    <name type="scientific">Lactuca sativa</name>
    <name type="common">Garden lettuce</name>
    <dbReference type="NCBI Taxonomy" id="4236"/>
    <lineage>
        <taxon>Eukaryota</taxon>
        <taxon>Viridiplantae</taxon>
        <taxon>Streptophyta</taxon>
        <taxon>Embryophyta</taxon>
        <taxon>Tracheophyta</taxon>
        <taxon>Spermatophyta</taxon>
        <taxon>Magnoliopsida</taxon>
        <taxon>eudicotyledons</taxon>
        <taxon>Gunneridae</taxon>
        <taxon>Pentapetalae</taxon>
        <taxon>asterids</taxon>
        <taxon>campanulids</taxon>
        <taxon>Asterales</taxon>
        <taxon>Asteraceae</taxon>
        <taxon>Cichorioideae</taxon>
        <taxon>Cichorieae</taxon>
        <taxon>Lactucinae</taxon>
        <taxon>Lactuca</taxon>
    </lineage>
</organism>
<comment type="caution">
    <text evidence="1">The sequence shown here is derived from an EMBL/GenBank/DDBJ whole genome shotgun (WGS) entry which is preliminary data.</text>
</comment>
<sequence>MYSDLVLKFSLMPAMSYSTSSKLQRRLHLTRENHIPIVGGVSSQRCYCSVATPEPKENCVWCQANRIYTPWELSWCNKKLGITTGTSFINV</sequence>
<dbReference type="EMBL" id="NBSK02000001">
    <property type="protein sequence ID" value="KAJ0224975.1"/>
    <property type="molecule type" value="Genomic_DNA"/>
</dbReference>
<protein>
    <submittedName>
        <fullName evidence="1">Uncharacterized protein</fullName>
    </submittedName>
</protein>
<proteinExistence type="predicted"/>
<reference evidence="1 2" key="1">
    <citation type="journal article" date="2017" name="Nat. Commun.">
        <title>Genome assembly with in vitro proximity ligation data and whole-genome triplication in lettuce.</title>
        <authorList>
            <person name="Reyes-Chin-Wo S."/>
            <person name="Wang Z."/>
            <person name="Yang X."/>
            <person name="Kozik A."/>
            <person name="Arikit S."/>
            <person name="Song C."/>
            <person name="Xia L."/>
            <person name="Froenicke L."/>
            <person name="Lavelle D.O."/>
            <person name="Truco M.J."/>
            <person name="Xia R."/>
            <person name="Zhu S."/>
            <person name="Xu C."/>
            <person name="Xu H."/>
            <person name="Xu X."/>
            <person name="Cox K."/>
            <person name="Korf I."/>
            <person name="Meyers B.C."/>
            <person name="Michelmore R.W."/>
        </authorList>
    </citation>
    <scope>NUCLEOTIDE SEQUENCE [LARGE SCALE GENOMIC DNA]</scope>
    <source>
        <strain evidence="2">cv. Salinas</strain>
        <tissue evidence="1">Seedlings</tissue>
    </source>
</reference>
<gene>
    <name evidence="1" type="ORF">LSAT_V11C100026730</name>
</gene>
<evidence type="ECO:0000313" key="1">
    <source>
        <dbReference type="EMBL" id="KAJ0224975.1"/>
    </source>
</evidence>
<accession>A0A9R1WGU4</accession>
<name>A0A9R1WGU4_LACSA</name>